<organism evidence="2 3">
    <name type="scientific">Saxophila tyrrhenica</name>
    <dbReference type="NCBI Taxonomy" id="1690608"/>
    <lineage>
        <taxon>Eukaryota</taxon>
        <taxon>Fungi</taxon>
        <taxon>Dikarya</taxon>
        <taxon>Ascomycota</taxon>
        <taxon>Pezizomycotina</taxon>
        <taxon>Dothideomycetes</taxon>
        <taxon>Dothideomycetidae</taxon>
        <taxon>Mycosphaerellales</taxon>
        <taxon>Extremaceae</taxon>
        <taxon>Saxophila</taxon>
    </lineage>
</organism>
<dbReference type="SUPFAM" id="SSF53474">
    <property type="entry name" value="alpha/beta-Hydrolases"/>
    <property type="match status" value="1"/>
</dbReference>
<protein>
    <recommendedName>
        <fullName evidence="1">AB hydrolase-1 domain-containing protein</fullName>
    </recommendedName>
</protein>
<dbReference type="InterPro" id="IPR029058">
    <property type="entry name" value="AB_hydrolase_fold"/>
</dbReference>
<dbReference type="Pfam" id="PF00561">
    <property type="entry name" value="Abhydrolase_1"/>
    <property type="match status" value="1"/>
</dbReference>
<keyword evidence="3" id="KW-1185">Reference proteome</keyword>
<dbReference type="Gene3D" id="3.40.50.1820">
    <property type="entry name" value="alpha/beta hydrolase"/>
    <property type="match status" value="1"/>
</dbReference>
<name>A0AAV9P7Y3_9PEZI</name>
<dbReference type="InterPro" id="IPR000073">
    <property type="entry name" value="AB_hydrolase_1"/>
</dbReference>
<sequence length="297" mass="32612">MAQQFKLPDGRNLDYSLTGATDGFPLVWHHGTPSGYTAIPVLATACEKRRFRLITFSRSGYGGSSRQKGRQIVDAVGDVRALLEHLGYQKCVVGGWSGGGPHALACAAKLESCLGVISVAAVAPYDAEGLDWISGQGEDNIEESKAALEGEDALREFCEARRPDMIKGTAAEITQMMESILPEVDKRVLLESREFGKYMETTTREGLKSSSDGWIDDDLAFIKPWGFEMTDIQCPVSLYQGSEDLMVPYDHGKWLGSHIPEHLLTKHLEGGEGHISIFEGNIEGMLDEMRRAIDSRS</sequence>
<gene>
    <name evidence="2" type="ORF">LTR77_007154</name>
</gene>
<dbReference type="GeneID" id="89928490"/>
<dbReference type="PANTHER" id="PTHR45763">
    <property type="entry name" value="HYDROLASE, ALPHA/BETA FOLD FAMILY PROTEIN, EXPRESSED-RELATED"/>
    <property type="match status" value="1"/>
</dbReference>
<dbReference type="Proteomes" id="UP001337655">
    <property type="component" value="Unassembled WGS sequence"/>
</dbReference>
<evidence type="ECO:0000259" key="1">
    <source>
        <dbReference type="Pfam" id="PF00561"/>
    </source>
</evidence>
<dbReference type="PANTHER" id="PTHR45763:SF46">
    <property type="entry name" value="AB HYDROLASE-1 DOMAIN-CONTAINING PROTEIN"/>
    <property type="match status" value="1"/>
</dbReference>
<dbReference type="EMBL" id="JAVRRT010000011">
    <property type="protein sequence ID" value="KAK5167455.1"/>
    <property type="molecule type" value="Genomic_DNA"/>
</dbReference>
<feature type="domain" description="AB hydrolase-1" evidence="1">
    <location>
        <begin position="25"/>
        <end position="123"/>
    </location>
</feature>
<dbReference type="RefSeq" id="XP_064657161.1">
    <property type="nucleotide sequence ID" value="XM_064804391.1"/>
</dbReference>
<dbReference type="AlphaFoldDB" id="A0AAV9P7Y3"/>
<evidence type="ECO:0000313" key="3">
    <source>
        <dbReference type="Proteomes" id="UP001337655"/>
    </source>
</evidence>
<comment type="caution">
    <text evidence="2">The sequence shown here is derived from an EMBL/GenBank/DDBJ whole genome shotgun (WGS) entry which is preliminary data.</text>
</comment>
<accession>A0AAV9P7Y3</accession>
<proteinExistence type="predicted"/>
<reference evidence="2 3" key="1">
    <citation type="submission" date="2023-08" db="EMBL/GenBank/DDBJ databases">
        <title>Black Yeasts Isolated from many extreme environments.</title>
        <authorList>
            <person name="Coleine C."/>
            <person name="Stajich J.E."/>
            <person name="Selbmann L."/>
        </authorList>
    </citation>
    <scope>NUCLEOTIDE SEQUENCE [LARGE SCALE GENOMIC DNA]</scope>
    <source>
        <strain evidence="2 3">CCFEE 5935</strain>
    </source>
</reference>
<evidence type="ECO:0000313" key="2">
    <source>
        <dbReference type="EMBL" id="KAK5167455.1"/>
    </source>
</evidence>